<evidence type="ECO:0000256" key="4">
    <source>
        <dbReference type="ARBA" id="ARBA00012458"/>
    </source>
</evidence>
<name>A0ABU6JD43_9BURK</name>
<evidence type="ECO:0000256" key="6">
    <source>
        <dbReference type="ARBA" id="ARBA00022723"/>
    </source>
</evidence>
<comment type="pathway">
    <text evidence="3 9">Cofactor biosynthesis; tetrahydrofolate biosynthesis; 7,8-dihydrofolate from 2-amino-4-hydroxy-6-hydroxymethyl-7,8-dihydropteridine diphosphate and 4-aminobenzoate: step 1/2.</text>
</comment>
<dbReference type="EMBL" id="JAWIIV010000015">
    <property type="protein sequence ID" value="MEC4721079.1"/>
    <property type="molecule type" value="Genomic_DNA"/>
</dbReference>
<dbReference type="PANTHER" id="PTHR20941">
    <property type="entry name" value="FOLATE SYNTHESIS PROTEINS"/>
    <property type="match status" value="1"/>
</dbReference>
<dbReference type="InterPro" id="IPR045031">
    <property type="entry name" value="DHP_synth-like"/>
</dbReference>
<dbReference type="Proteomes" id="UP001352263">
    <property type="component" value="Unassembled WGS sequence"/>
</dbReference>
<keyword evidence="8 9" id="KW-0289">Folate biosynthesis</keyword>
<accession>A0ABU6JD43</accession>
<comment type="similarity">
    <text evidence="9">Belongs to the DHPS family.</text>
</comment>
<proteinExistence type="inferred from homology"/>
<keyword evidence="5 9" id="KW-0808">Transferase</keyword>
<comment type="catalytic activity">
    <reaction evidence="1">
        <text>(7,8-dihydropterin-6-yl)methyl diphosphate + 4-aminobenzoate = 7,8-dihydropteroate + diphosphate</text>
        <dbReference type="Rhea" id="RHEA:19949"/>
        <dbReference type="ChEBI" id="CHEBI:17836"/>
        <dbReference type="ChEBI" id="CHEBI:17839"/>
        <dbReference type="ChEBI" id="CHEBI:33019"/>
        <dbReference type="ChEBI" id="CHEBI:72950"/>
        <dbReference type="EC" id="2.5.1.15"/>
    </reaction>
</comment>
<organism evidence="11 12">
    <name type="scientific">Noviherbaspirillum album</name>
    <dbReference type="NCBI Taxonomy" id="3080276"/>
    <lineage>
        <taxon>Bacteria</taxon>
        <taxon>Pseudomonadati</taxon>
        <taxon>Pseudomonadota</taxon>
        <taxon>Betaproteobacteria</taxon>
        <taxon>Burkholderiales</taxon>
        <taxon>Oxalobacteraceae</taxon>
        <taxon>Noviherbaspirillum</taxon>
    </lineage>
</organism>
<keyword evidence="7 9" id="KW-0460">Magnesium</keyword>
<dbReference type="GO" id="GO:0004156">
    <property type="term" value="F:dihydropteroate synthase activity"/>
    <property type="evidence" value="ECO:0007669"/>
    <property type="project" value="UniProtKB-EC"/>
</dbReference>
<keyword evidence="12" id="KW-1185">Reference proteome</keyword>
<dbReference type="SUPFAM" id="SSF51717">
    <property type="entry name" value="Dihydropteroate synthetase-like"/>
    <property type="match status" value="1"/>
</dbReference>
<dbReference type="PROSITE" id="PS50972">
    <property type="entry name" value="PTERIN_BINDING"/>
    <property type="match status" value="1"/>
</dbReference>
<dbReference type="PROSITE" id="PS00792">
    <property type="entry name" value="DHPS_1"/>
    <property type="match status" value="1"/>
</dbReference>
<dbReference type="InterPro" id="IPR006390">
    <property type="entry name" value="DHP_synth_dom"/>
</dbReference>
<evidence type="ECO:0000313" key="11">
    <source>
        <dbReference type="EMBL" id="MEC4721079.1"/>
    </source>
</evidence>
<dbReference type="InterPro" id="IPR000489">
    <property type="entry name" value="Pterin-binding_dom"/>
</dbReference>
<evidence type="ECO:0000256" key="3">
    <source>
        <dbReference type="ARBA" id="ARBA00004763"/>
    </source>
</evidence>
<comment type="function">
    <text evidence="9">Catalyzes the condensation of para-aminobenzoate (pABA) with 6-hydroxymethyl-7,8-dihydropterin diphosphate (DHPt-PP) to form 7,8-dihydropteroate (H2Pte), the immediate precursor of folate derivatives.</text>
</comment>
<feature type="domain" description="Pterin-binding" evidence="10">
    <location>
        <begin position="22"/>
        <end position="274"/>
    </location>
</feature>
<evidence type="ECO:0000256" key="1">
    <source>
        <dbReference type="ARBA" id="ARBA00000012"/>
    </source>
</evidence>
<evidence type="ECO:0000256" key="9">
    <source>
        <dbReference type="RuleBase" id="RU361205"/>
    </source>
</evidence>
<protein>
    <recommendedName>
        <fullName evidence="4 9">Dihydropteroate synthase</fullName>
        <shortName evidence="9">DHPS</shortName>
        <ecNumber evidence="4 9">2.5.1.15</ecNumber>
    </recommendedName>
    <alternativeName>
        <fullName evidence="9">Dihydropteroate pyrophosphorylase</fullName>
    </alternativeName>
</protein>
<dbReference type="Gene3D" id="3.20.20.20">
    <property type="entry name" value="Dihydropteroate synthase-like"/>
    <property type="match status" value="1"/>
</dbReference>
<gene>
    <name evidence="11" type="primary">folP</name>
    <name evidence="11" type="ORF">RY831_18090</name>
</gene>
<dbReference type="Pfam" id="PF00809">
    <property type="entry name" value="Pterin_bind"/>
    <property type="match status" value="1"/>
</dbReference>
<evidence type="ECO:0000256" key="5">
    <source>
        <dbReference type="ARBA" id="ARBA00022679"/>
    </source>
</evidence>
<sequence>MNKQFLQCGRYRLPTGGEGSAPLVMGILNVTPDSFSDGGQFHTLDHALSRAEQMIADGVDIIDIGGESSRPGAEPLPLEEELRRVMPLVYALRDCGKPLSVDTYKPEVMREAIIAGADMINDINGFRAEGALRVVNDSDCALCIMHMQRDPQTMQKEPHYADVTGEVIEFLRERIHALSGAGIVHERMCIDPGFGFGKTLQHNLTLLKDLGRMAQELEMPVLAGLSRKSMIGAITGKPVEQRLGGSIAAALSAVEHGARIVRVHDVAATVDAIKVWQAVESMKKDSK</sequence>
<dbReference type="NCBIfam" id="TIGR01496">
    <property type="entry name" value="DHPS"/>
    <property type="match status" value="1"/>
</dbReference>
<comment type="caution">
    <text evidence="11">The sequence shown here is derived from an EMBL/GenBank/DDBJ whole genome shotgun (WGS) entry which is preliminary data.</text>
</comment>
<evidence type="ECO:0000259" key="10">
    <source>
        <dbReference type="PROSITE" id="PS50972"/>
    </source>
</evidence>
<dbReference type="CDD" id="cd00739">
    <property type="entry name" value="DHPS"/>
    <property type="match status" value="1"/>
</dbReference>
<evidence type="ECO:0000313" key="12">
    <source>
        <dbReference type="Proteomes" id="UP001352263"/>
    </source>
</evidence>
<dbReference type="RefSeq" id="WP_326507785.1">
    <property type="nucleotide sequence ID" value="NZ_JAWIIV010000015.1"/>
</dbReference>
<dbReference type="PROSITE" id="PS00793">
    <property type="entry name" value="DHPS_2"/>
    <property type="match status" value="1"/>
</dbReference>
<evidence type="ECO:0000256" key="2">
    <source>
        <dbReference type="ARBA" id="ARBA00001946"/>
    </source>
</evidence>
<evidence type="ECO:0000256" key="7">
    <source>
        <dbReference type="ARBA" id="ARBA00022842"/>
    </source>
</evidence>
<dbReference type="EC" id="2.5.1.15" evidence="4 9"/>
<evidence type="ECO:0000256" key="8">
    <source>
        <dbReference type="ARBA" id="ARBA00022909"/>
    </source>
</evidence>
<dbReference type="PANTHER" id="PTHR20941:SF1">
    <property type="entry name" value="FOLIC ACID SYNTHESIS PROTEIN FOL1"/>
    <property type="match status" value="1"/>
</dbReference>
<comment type="cofactor">
    <cofactor evidence="2 9">
        <name>Mg(2+)</name>
        <dbReference type="ChEBI" id="CHEBI:18420"/>
    </cofactor>
</comment>
<dbReference type="InterPro" id="IPR011005">
    <property type="entry name" value="Dihydropteroate_synth-like_sf"/>
</dbReference>
<keyword evidence="6 9" id="KW-0479">Metal-binding</keyword>
<reference evidence="11 12" key="1">
    <citation type="submission" date="2023-10" db="EMBL/GenBank/DDBJ databases">
        <title>Noviherbaspirillum sp. CPCC 100848 genome assembly.</title>
        <authorList>
            <person name="Li X.Y."/>
            <person name="Fang X.M."/>
        </authorList>
    </citation>
    <scope>NUCLEOTIDE SEQUENCE [LARGE SCALE GENOMIC DNA]</scope>
    <source>
        <strain evidence="11 12">CPCC 100848</strain>
    </source>
</reference>